<dbReference type="EMBL" id="REGN01001319">
    <property type="protein sequence ID" value="RNA35496.1"/>
    <property type="molecule type" value="Genomic_DNA"/>
</dbReference>
<evidence type="ECO:0000256" key="2">
    <source>
        <dbReference type="ARBA" id="ARBA00022737"/>
    </source>
</evidence>
<evidence type="ECO:0000313" key="5">
    <source>
        <dbReference type="Proteomes" id="UP000276133"/>
    </source>
</evidence>
<dbReference type="PROSITE" id="PS50294">
    <property type="entry name" value="WD_REPEATS_REGION"/>
    <property type="match status" value="1"/>
</dbReference>
<dbReference type="Pfam" id="PF00400">
    <property type="entry name" value="WD40"/>
    <property type="match status" value="2"/>
</dbReference>
<dbReference type="SUPFAM" id="SSF50978">
    <property type="entry name" value="WD40 repeat-like"/>
    <property type="match status" value="1"/>
</dbReference>
<dbReference type="SMART" id="SM00320">
    <property type="entry name" value="WD40"/>
    <property type="match status" value="1"/>
</dbReference>
<dbReference type="AlphaFoldDB" id="A0A3M7SI96"/>
<dbReference type="Gene3D" id="2.130.10.10">
    <property type="entry name" value="YVTN repeat-like/Quinoprotein amine dehydrogenase"/>
    <property type="match status" value="1"/>
</dbReference>
<gene>
    <name evidence="4" type="ORF">BpHYR1_012013</name>
</gene>
<organism evidence="4 5">
    <name type="scientific">Brachionus plicatilis</name>
    <name type="common">Marine rotifer</name>
    <name type="synonym">Brachionus muelleri</name>
    <dbReference type="NCBI Taxonomy" id="10195"/>
    <lineage>
        <taxon>Eukaryota</taxon>
        <taxon>Metazoa</taxon>
        <taxon>Spiralia</taxon>
        <taxon>Gnathifera</taxon>
        <taxon>Rotifera</taxon>
        <taxon>Eurotatoria</taxon>
        <taxon>Monogononta</taxon>
        <taxon>Pseudotrocha</taxon>
        <taxon>Ploima</taxon>
        <taxon>Brachionidae</taxon>
        <taxon>Brachionus</taxon>
    </lineage>
</organism>
<keyword evidence="5" id="KW-1185">Reference proteome</keyword>
<protein>
    <submittedName>
        <fullName evidence="4">F-box WD repeat-containing 1A</fullName>
    </submittedName>
</protein>
<feature type="non-terminal residue" evidence="4">
    <location>
        <position position="1"/>
    </location>
</feature>
<feature type="repeat" description="WD" evidence="3">
    <location>
        <begin position="1"/>
        <end position="26"/>
    </location>
</feature>
<dbReference type="InterPro" id="IPR050349">
    <property type="entry name" value="WD_LIS1/nudF_dynein_reg"/>
</dbReference>
<dbReference type="InterPro" id="IPR036322">
    <property type="entry name" value="WD40_repeat_dom_sf"/>
</dbReference>
<dbReference type="InterPro" id="IPR001680">
    <property type="entry name" value="WD40_rpt"/>
</dbReference>
<dbReference type="InterPro" id="IPR019775">
    <property type="entry name" value="WD40_repeat_CS"/>
</dbReference>
<sequence>NGDLASGSGDKTIKIWKKNNFELINTLNGHSNDILCLAVLKNGDLASGSQDETIRIWNTNSGILRITIYAEQVVFSLLIERENLIAGYYQADPNIYNISLIYENIKEREKNFCSSRQDGYYPNIKNDCNLN</sequence>
<dbReference type="PANTHER" id="PTHR44129">
    <property type="entry name" value="WD REPEAT-CONTAINING PROTEIN POP1"/>
    <property type="match status" value="1"/>
</dbReference>
<dbReference type="Proteomes" id="UP000276133">
    <property type="component" value="Unassembled WGS sequence"/>
</dbReference>
<feature type="repeat" description="WD" evidence="3">
    <location>
        <begin position="27"/>
        <end position="67"/>
    </location>
</feature>
<dbReference type="PROSITE" id="PS50082">
    <property type="entry name" value="WD_REPEATS_2"/>
    <property type="match status" value="2"/>
</dbReference>
<evidence type="ECO:0000313" key="4">
    <source>
        <dbReference type="EMBL" id="RNA35496.1"/>
    </source>
</evidence>
<reference evidence="4 5" key="1">
    <citation type="journal article" date="2018" name="Sci. Rep.">
        <title>Genomic signatures of local adaptation to the degree of environmental predictability in rotifers.</title>
        <authorList>
            <person name="Franch-Gras L."/>
            <person name="Hahn C."/>
            <person name="Garcia-Roger E.M."/>
            <person name="Carmona M.J."/>
            <person name="Serra M."/>
            <person name="Gomez A."/>
        </authorList>
    </citation>
    <scope>NUCLEOTIDE SEQUENCE [LARGE SCALE GENOMIC DNA]</scope>
    <source>
        <strain evidence="4">HYR1</strain>
    </source>
</reference>
<name>A0A3M7SI96_BRAPC</name>
<evidence type="ECO:0000256" key="3">
    <source>
        <dbReference type="PROSITE-ProRule" id="PRU00221"/>
    </source>
</evidence>
<proteinExistence type="predicted"/>
<dbReference type="STRING" id="10195.A0A3M7SI96"/>
<evidence type="ECO:0000256" key="1">
    <source>
        <dbReference type="ARBA" id="ARBA00022574"/>
    </source>
</evidence>
<accession>A0A3M7SI96</accession>
<comment type="caution">
    <text evidence="4">The sequence shown here is derived from an EMBL/GenBank/DDBJ whole genome shotgun (WGS) entry which is preliminary data.</text>
</comment>
<keyword evidence="2" id="KW-0677">Repeat</keyword>
<dbReference type="PROSITE" id="PS00678">
    <property type="entry name" value="WD_REPEATS_1"/>
    <property type="match status" value="1"/>
</dbReference>
<dbReference type="OrthoDB" id="674604at2759"/>
<keyword evidence="1 3" id="KW-0853">WD repeat</keyword>
<dbReference type="InterPro" id="IPR015943">
    <property type="entry name" value="WD40/YVTN_repeat-like_dom_sf"/>
</dbReference>